<dbReference type="InterPro" id="IPR012347">
    <property type="entry name" value="Ferritin-like"/>
</dbReference>
<name>A0A0F4NIK6_9VIBR</name>
<dbReference type="OrthoDB" id="9789947at2"/>
<dbReference type="PATRIC" id="fig|579748.3.peg.2307"/>
<dbReference type="PIRSF" id="PIRSF037834">
    <property type="entry name" value="PA_CoA_Oase3"/>
    <property type="match status" value="1"/>
</dbReference>
<dbReference type="PANTHER" id="PTHR30458:SF0">
    <property type="entry name" value="1,2-PHENYLACETYL-COA EPOXIDASE, SUBUNIT C"/>
    <property type="match status" value="1"/>
</dbReference>
<dbReference type="PANTHER" id="PTHR30458">
    <property type="entry name" value="PHENYLACETIC ACID DEGRADATION PROTEIN PAA"/>
    <property type="match status" value="1"/>
</dbReference>
<accession>A0A0F4NIK6</accession>
<dbReference type="FunFam" id="1.20.1260.10:FF:000012">
    <property type="entry name" value="1,2-phenylacetyl-CoA epoxidase, subunit C"/>
    <property type="match status" value="1"/>
</dbReference>
<dbReference type="Gene3D" id="1.20.1260.10">
    <property type="match status" value="1"/>
</dbReference>
<evidence type="ECO:0000313" key="1">
    <source>
        <dbReference type="EMBL" id="KJY82779.1"/>
    </source>
</evidence>
<dbReference type="RefSeq" id="WP_045955804.1">
    <property type="nucleotide sequence ID" value="NZ_JXXV01000018.1"/>
</dbReference>
<dbReference type="STRING" id="579748.TW81_11190"/>
<proteinExistence type="predicted"/>
<dbReference type="InterPro" id="IPR011882">
    <property type="entry name" value="PaaC"/>
</dbReference>
<dbReference type="GO" id="GO:0010124">
    <property type="term" value="P:phenylacetate catabolic process"/>
    <property type="evidence" value="ECO:0007669"/>
    <property type="project" value="InterPro"/>
</dbReference>
<sequence length="252" mass="28542">MNAQQSKLNYVLQLADTNLVLSHRLAEWCGIAPELEIDIALANIGLDLLGEARNLYQYAAVLDGQGKTEDDYAYLRQERDYKNLLLAERPNEGFDITIVRQFLFDNFHNLLLQTLAQSNDEQVAAIAKKSLKEVAYHLRYSTGWIERLAGGTELSHEKIQTAVNDLWRYTNEMFELGAAESALIEQGVIGDVSELKAEWLSNVQSVLTQGNIETPAEEYFLSGGKSGQHSEHLGFLLAELQYMQRTYPNQQW</sequence>
<dbReference type="Pfam" id="PF05138">
    <property type="entry name" value="PaaA_PaaC"/>
    <property type="match status" value="1"/>
</dbReference>
<keyword evidence="2" id="KW-1185">Reference proteome</keyword>
<dbReference type="InterPro" id="IPR052703">
    <property type="entry name" value="Aromatic_CoA_ox/epox"/>
</dbReference>
<dbReference type="InterPro" id="IPR009078">
    <property type="entry name" value="Ferritin-like_SF"/>
</dbReference>
<protein>
    <submittedName>
        <fullName evidence="1">Phenylacetic acid degradation protein</fullName>
    </submittedName>
</protein>
<dbReference type="Proteomes" id="UP000033673">
    <property type="component" value="Unassembled WGS sequence"/>
</dbReference>
<dbReference type="GO" id="GO:0005829">
    <property type="term" value="C:cytosol"/>
    <property type="evidence" value="ECO:0007669"/>
    <property type="project" value="TreeGrafter"/>
</dbReference>
<dbReference type="InterPro" id="IPR007814">
    <property type="entry name" value="PaaA_PaaC"/>
</dbReference>
<evidence type="ECO:0000313" key="2">
    <source>
        <dbReference type="Proteomes" id="UP000033673"/>
    </source>
</evidence>
<organism evidence="1 2">
    <name type="scientific">Vibrio galatheae</name>
    <dbReference type="NCBI Taxonomy" id="579748"/>
    <lineage>
        <taxon>Bacteria</taxon>
        <taxon>Pseudomonadati</taxon>
        <taxon>Pseudomonadota</taxon>
        <taxon>Gammaproteobacteria</taxon>
        <taxon>Vibrionales</taxon>
        <taxon>Vibrionaceae</taxon>
        <taxon>Vibrio</taxon>
    </lineage>
</organism>
<gene>
    <name evidence="1" type="ORF">TW81_11190</name>
</gene>
<dbReference type="EMBL" id="JXXV01000018">
    <property type="protein sequence ID" value="KJY82779.1"/>
    <property type="molecule type" value="Genomic_DNA"/>
</dbReference>
<dbReference type="SUPFAM" id="SSF47240">
    <property type="entry name" value="Ferritin-like"/>
    <property type="match status" value="1"/>
</dbReference>
<comment type="caution">
    <text evidence="1">The sequence shown here is derived from an EMBL/GenBank/DDBJ whole genome shotgun (WGS) entry which is preliminary data.</text>
</comment>
<reference evidence="1 2" key="1">
    <citation type="journal article" date="2015" name="BMC Genomics">
        <title>Genome mining reveals unlocked bioactive potential of marine Gram-negative bacteria.</title>
        <authorList>
            <person name="Machado H."/>
            <person name="Sonnenschein E.C."/>
            <person name="Melchiorsen J."/>
            <person name="Gram L."/>
        </authorList>
    </citation>
    <scope>NUCLEOTIDE SEQUENCE [LARGE SCALE GENOMIC DNA]</scope>
    <source>
        <strain evidence="1 2">S2757</strain>
    </source>
</reference>
<dbReference type="NCBIfam" id="TIGR02158">
    <property type="entry name" value="PA_CoA_Oxy3"/>
    <property type="match status" value="1"/>
</dbReference>
<dbReference type="AlphaFoldDB" id="A0A0F4NIK6"/>